<dbReference type="AlphaFoldDB" id="U7Q8R1"/>
<gene>
    <name evidence="1" type="ORF">M595_6470</name>
</gene>
<proteinExistence type="predicted"/>
<keyword evidence="2" id="KW-1185">Reference proteome</keyword>
<evidence type="ECO:0000313" key="2">
    <source>
        <dbReference type="Proteomes" id="UP000017127"/>
    </source>
</evidence>
<keyword evidence="1" id="KW-0808">Transferase</keyword>
<name>U7Q8R1_9CYAN</name>
<dbReference type="EMBL" id="AUZM01000340">
    <property type="protein sequence ID" value="ERT03592.1"/>
    <property type="molecule type" value="Genomic_DNA"/>
</dbReference>
<evidence type="ECO:0000313" key="1">
    <source>
        <dbReference type="EMBL" id="ERT03592.1"/>
    </source>
</evidence>
<feature type="non-terminal residue" evidence="1">
    <location>
        <position position="35"/>
    </location>
</feature>
<dbReference type="GO" id="GO:0032259">
    <property type="term" value="P:methylation"/>
    <property type="evidence" value="ECO:0007669"/>
    <property type="project" value="UniProtKB-KW"/>
</dbReference>
<dbReference type="EC" id="2.1.1.11" evidence="1"/>
<organism evidence="1 2">
    <name type="scientific">Lyngbya aestuarii BL J</name>
    <dbReference type="NCBI Taxonomy" id="1348334"/>
    <lineage>
        <taxon>Bacteria</taxon>
        <taxon>Bacillati</taxon>
        <taxon>Cyanobacteriota</taxon>
        <taxon>Cyanophyceae</taxon>
        <taxon>Oscillatoriophycideae</taxon>
        <taxon>Oscillatoriales</taxon>
        <taxon>Microcoleaceae</taxon>
        <taxon>Lyngbya</taxon>
    </lineage>
</organism>
<accession>U7Q8R1</accession>
<protein>
    <submittedName>
        <fullName evidence="1">Mg-protoporphyrin IX methyl transferase domain protein</fullName>
        <ecNumber evidence="1">2.1.1.11</ecNumber>
    </submittedName>
</protein>
<comment type="caution">
    <text evidence="1">The sequence shown here is derived from an EMBL/GenBank/DDBJ whole genome shotgun (WGS) entry which is preliminary data.</text>
</comment>
<reference evidence="1 2" key="1">
    <citation type="journal article" date="2013" name="Front. Microbiol.">
        <title>Comparative genomic analyses of the cyanobacterium, Lyngbya aestuarii BL J, a powerful hydrogen producer.</title>
        <authorList>
            <person name="Kothari A."/>
            <person name="Vaughn M."/>
            <person name="Garcia-Pichel F."/>
        </authorList>
    </citation>
    <scope>NUCLEOTIDE SEQUENCE [LARGE SCALE GENOMIC DNA]</scope>
    <source>
        <strain evidence="1 2">BL J</strain>
    </source>
</reference>
<dbReference type="GO" id="GO:0046406">
    <property type="term" value="F:magnesium protoporphyrin IX methyltransferase activity"/>
    <property type="evidence" value="ECO:0007669"/>
    <property type="project" value="UniProtKB-EC"/>
</dbReference>
<keyword evidence="1" id="KW-0489">Methyltransferase</keyword>
<sequence length="35" mass="3962">MKHTNISEKTETIIRQIFKPLPIFVSGMLMGSIVT</sequence>
<dbReference type="Proteomes" id="UP000017127">
    <property type="component" value="Unassembled WGS sequence"/>
</dbReference>